<sequence>MSFPLQPDPSATDPSGTDPRMTALPPEPVRQSISWWVLVGLLGIVTIMLFLPWSSPDGSPSADLRQELVWSAVATVVIGVVGLIFPGRWMAFLAALPTVGALTDIGPVLWPESGTYPWPVKVVVLAIAATGITWIVSAFSYPAREQSTRWIVVPVAAALTLATLWLPWVIVSEVGNDSGAKTAVDLIFDTSANGAAGVWIARIAIIVIMLVGIAGAILPLTSRRRTVTLVATWLTSSAVAGLVLLCLWLSVRGDAVMSATDSTGQRVAITGFMLIALVWNARLKAARSPYADDAMEHSGIIPIIMTGEPPRPRQFRADRAIAS</sequence>
<proteinExistence type="predicted"/>
<feature type="transmembrane region" description="Helical" evidence="2">
    <location>
        <begin position="150"/>
        <end position="170"/>
    </location>
</feature>
<keyword evidence="2" id="KW-0812">Transmembrane</keyword>
<keyword evidence="4" id="KW-1185">Reference proteome</keyword>
<dbReference type="RefSeq" id="WP_159542851.1">
    <property type="nucleotide sequence ID" value="NZ_CP047156.1"/>
</dbReference>
<evidence type="ECO:0000313" key="3">
    <source>
        <dbReference type="EMBL" id="QHB99401.1"/>
    </source>
</evidence>
<dbReference type="InParanoid" id="A0A7L4YJZ1"/>
<dbReference type="AlphaFoldDB" id="A0A7L4YJZ1"/>
<evidence type="ECO:0000256" key="2">
    <source>
        <dbReference type="SAM" id="Phobius"/>
    </source>
</evidence>
<feature type="transmembrane region" description="Helical" evidence="2">
    <location>
        <begin position="68"/>
        <end position="85"/>
    </location>
</feature>
<evidence type="ECO:0000313" key="4">
    <source>
        <dbReference type="Proteomes" id="UP000463857"/>
    </source>
</evidence>
<protein>
    <submittedName>
        <fullName evidence="3">Uncharacterized protein</fullName>
    </submittedName>
</protein>
<organism evidence="3 4">
    <name type="scientific">Epidermidibacterium keratini</name>
    <dbReference type="NCBI Taxonomy" id="1891644"/>
    <lineage>
        <taxon>Bacteria</taxon>
        <taxon>Bacillati</taxon>
        <taxon>Actinomycetota</taxon>
        <taxon>Actinomycetes</taxon>
        <taxon>Sporichthyales</taxon>
        <taxon>Sporichthyaceae</taxon>
        <taxon>Epidermidibacterium</taxon>
    </lineage>
</organism>
<keyword evidence="2" id="KW-0472">Membrane</keyword>
<evidence type="ECO:0000256" key="1">
    <source>
        <dbReference type="SAM" id="MobiDB-lite"/>
    </source>
</evidence>
<feature type="transmembrane region" description="Helical" evidence="2">
    <location>
        <begin position="263"/>
        <end position="281"/>
    </location>
</feature>
<keyword evidence="2" id="KW-1133">Transmembrane helix</keyword>
<dbReference type="EMBL" id="CP047156">
    <property type="protein sequence ID" value="QHB99401.1"/>
    <property type="molecule type" value="Genomic_DNA"/>
</dbReference>
<name>A0A7L4YJZ1_9ACTN</name>
<feature type="transmembrane region" description="Helical" evidence="2">
    <location>
        <begin position="199"/>
        <end position="220"/>
    </location>
</feature>
<dbReference type="Proteomes" id="UP000463857">
    <property type="component" value="Chromosome"/>
</dbReference>
<feature type="transmembrane region" description="Helical" evidence="2">
    <location>
        <begin position="227"/>
        <end position="251"/>
    </location>
</feature>
<feature type="transmembrane region" description="Helical" evidence="2">
    <location>
        <begin position="33"/>
        <end position="53"/>
    </location>
</feature>
<feature type="region of interest" description="Disordered" evidence="1">
    <location>
        <begin position="1"/>
        <end position="25"/>
    </location>
</feature>
<reference evidence="3 4" key="1">
    <citation type="journal article" date="2018" name="Int. J. Syst. Evol. Microbiol.">
        <title>Epidermidibacterium keratini gen. nov., sp. nov., a member of the family Sporichthyaceae, isolated from keratin epidermis.</title>
        <authorList>
            <person name="Lee D.G."/>
            <person name="Trujillo M.E."/>
            <person name="Kang S."/>
            <person name="Nam J.J."/>
            <person name="Kim Y.J."/>
        </authorList>
    </citation>
    <scope>NUCLEOTIDE SEQUENCE [LARGE SCALE GENOMIC DNA]</scope>
    <source>
        <strain evidence="3 4">EPI-7</strain>
    </source>
</reference>
<dbReference type="OrthoDB" id="5185780at2"/>
<dbReference type="KEGG" id="eke:EK0264_03295"/>
<gene>
    <name evidence="3" type="ORF">EK0264_03295</name>
</gene>
<accession>A0A7L4YJZ1</accession>
<feature type="transmembrane region" description="Helical" evidence="2">
    <location>
        <begin position="122"/>
        <end position="143"/>
    </location>
</feature>